<evidence type="ECO:0000313" key="2">
    <source>
        <dbReference type="Proteomes" id="UP000634455"/>
    </source>
</evidence>
<gene>
    <name evidence="1" type="ORF">GCM10008927_27420</name>
</gene>
<dbReference type="EMBL" id="BMZF01000010">
    <property type="protein sequence ID" value="GHA60406.1"/>
    <property type="molecule type" value="Genomic_DNA"/>
</dbReference>
<protein>
    <recommendedName>
        <fullName evidence="3">Tat pathway signal protein</fullName>
    </recommendedName>
</protein>
<sequence length="60" mass="6348">MSNSKPTVKMTRRGVLATGGAAVGARFLPKIAASTGGRRILTLYFDKTVGAMRAVERLVP</sequence>
<dbReference type="RefSeq" id="WP_189641302.1">
    <property type="nucleotide sequence ID" value="NZ_BMZF01000010.1"/>
</dbReference>
<keyword evidence="2" id="KW-1185">Reference proteome</keyword>
<name>A0ABQ3D775_9RHOB</name>
<comment type="caution">
    <text evidence="1">The sequence shown here is derived from an EMBL/GenBank/DDBJ whole genome shotgun (WGS) entry which is preliminary data.</text>
</comment>
<evidence type="ECO:0000313" key="1">
    <source>
        <dbReference type="EMBL" id="GHA60406.1"/>
    </source>
</evidence>
<evidence type="ECO:0008006" key="3">
    <source>
        <dbReference type="Google" id="ProtNLM"/>
    </source>
</evidence>
<reference evidence="2" key="1">
    <citation type="journal article" date="2019" name="Int. J. Syst. Evol. Microbiol.">
        <title>The Global Catalogue of Microorganisms (GCM) 10K type strain sequencing project: providing services to taxonomists for standard genome sequencing and annotation.</title>
        <authorList>
            <consortium name="The Broad Institute Genomics Platform"/>
            <consortium name="The Broad Institute Genome Sequencing Center for Infectious Disease"/>
            <person name="Wu L."/>
            <person name="Ma J."/>
        </authorList>
    </citation>
    <scope>NUCLEOTIDE SEQUENCE [LARGE SCALE GENOMIC DNA]</scope>
    <source>
        <strain evidence="2">KCTC 32465</strain>
    </source>
</reference>
<proteinExistence type="predicted"/>
<organism evidence="1 2">
    <name type="scientific">Paramylibacter ulvae</name>
    <dbReference type="NCBI Taxonomy" id="1651968"/>
    <lineage>
        <taxon>Bacteria</taxon>
        <taxon>Pseudomonadati</taxon>
        <taxon>Pseudomonadota</taxon>
        <taxon>Alphaproteobacteria</taxon>
        <taxon>Rhodobacterales</taxon>
        <taxon>Paracoccaceae</taxon>
        <taxon>Paramylibacter</taxon>
    </lineage>
</organism>
<dbReference type="Proteomes" id="UP000634455">
    <property type="component" value="Unassembled WGS sequence"/>
</dbReference>
<accession>A0ABQ3D775</accession>